<accession>A0A0B0IFU8</accession>
<dbReference type="InterPro" id="IPR036271">
    <property type="entry name" value="Tet_transcr_reg_TetR-rel_C_sf"/>
</dbReference>
<dbReference type="PANTHER" id="PTHR43479:SF11">
    <property type="entry name" value="ACREF_ENVCD OPERON REPRESSOR-RELATED"/>
    <property type="match status" value="1"/>
</dbReference>
<evidence type="ECO:0000313" key="6">
    <source>
        <dbReference type="Proteomes" id="UP000030832"/>
    </source>
</evidence>
<dbReference type="InterPro" id="IPR050624">
    <property type="entry name" value="HTH-type_Tx_Regulator"/>
</dbReference>
<dbReference type="InterPro" id="IPR009057">
    <property type="entry name" value="Homeodomain-like_sf"/>
</dbReference>
<keyword evidence="6" id="KW-1185">Reference proteome</keyword>
<dbReference type="EMBL" id="JRJU01000027">
    <property type="protein sequence ID" value="KHF38914.1"/>
    <property type="molecule type" value="Genomic_DNA"/>
</dbReference>
<dbReference type="PANTHER" id="PTHR43479">
    <property type="entry name" value="ACREF/ENVCD OPERON REPRESSOR-RELATED"/>
    <property type="match status" value="1"/>
</dbReference>
<protein>
    <submittedName>
        <fullName evidence="5">TetR family transcriptional regulator</fullName>
    </submittedName>
</protein>
<reference evidence="5 6" key="1">
    <citation type="submission" date="2014-09" db="EMBL/GenBank/DDBJ databases">
        <title>Genome sequencing and annotation of Bacillus Okhensis strain Kh10-101T.</title>
        <authorList>
            <person name="Prakash J.S."/>
        </authorList>
    </citation>
    <scope>NUCLEOTIDE SEQUENCE [LARGE SCALE GENOMIC DNA]</scope>
    <source>
        <strain evidence="6">Kh10-101T</strain>
    </source>
</reference>
<proteinExistence type="predicted"/>
<evidence type="ECO:0000256" key="1">
    <source>
        <dbReference type="ARBA" id="ARBA00022491"/>
    </source>
</evidence>
<dbReference type="PRINTS" id="PR00455">
    <property type="entry name" value="HTHTETR"/>
</dbReference>
<gene>
    <name evidence="5" type="ORF">LQ50_18470</name>
</gene>
<dbReference type="GO" id="GO:0003677">
    <property type="term" value="F:DNA binding"/>
    <property type="evidence" value="ECO:0007669"/>
    <property type="project" value="UniProtKB-UniRule"/>
</dbReference>
<dbReference type="Gene3D" id="1.10.357.10">
    <property type="entry name" value="Tetracycline Repressor, domain 2"/>
    <property type="match status" value="1"/>
</dbReference>
<comment type="caution">
    <text evidence="5">The sequence shown here is derived from an EMBL/GenBank/DDBJ whole genome shotgun (WGS) entry which is preliminary data.</text>
</comment>
<dbReference type="AlphaFoldDB" id="A0A0B0IFU8"/>
<evidence type="ECO:0000256" key="2">
    <source>
        <dbReference type="ARBA" id="ARBA00023125"/>
    </source>
</evidence>
<dbReference type="InterPro" id="IPR023772">
    <property type="entry name" value="DNA-bd_HTH_TetR-type_CS"/>
</dbReference>
<evidence type="ECO:0000256" key="3">
    <source>
        <dbReference type="PROSITE-ProRule" id="PRU00335"/>
    </source>
</evidence>
<organism evidence="5 6">
    <name type="scientific">Halalkalibacter okhensis</name>
    <dbReference type="NCBI Taxonomy" id="333138"/>
    <lineage>
        <taxon>Bacteria</taxon>
        <taxon>Bacillati</taxon>
        <taxon>Bacillota</taxon>
        <taxon>Bacilli</taxon>
        <taxon>Bacillales</taxon>
        <taxon>Bacillaceae</taxon>
        <taxon>Halalkalibacter</taxon>
    </lineage>
</organism>
<dbReference type="InterPro" id="IPR001647">
    <property type="entry name" value="HTH_TetR"/>
</dbReference>
<dbReference type="OrthoDB" id="9812484at2"/>
<dbReference type="Pfam" id="PF00440">
    <property type="entry name" value="TetR_N"/>
    <property type="match status" value="1"/>
</dbReference>
<dbReference type="SUPFAM" id="SSF48498">
    <property type="entry name" value="Tetracyclin repressor-like, C-terminal domain"/>
    <property type="match status" value="1"/>
</dbReference>
<feature type="DNA-binding region" description="H-T-H motif" evidence="3">
    <location>
        <begin position="26"/>
        <end position="45"/>
    </location>
</feature>
<dbReference type="eggNOG" id="COG1309">
    <property type="taxonomic scope" value="Bacteria"/>
</dbReference>
<dbReference type="RefSeq" id="WP_034631671.1">
    <property type="nucleotide sequence ID" value="NZ_JRJU01000027.1"/>
</dbReference>
<keyword evidence="2 3" id="KW-0238">DNA-binding</keyword>
<evidence type="ECO:0000313" key="5">
    <source>
        <dbReference type="EMBL" id="KHF38914.1"/>
    </source>
</evidence>
<evidence type="ECO:0000259" key="4">
    <source>
        <dbReference type="PROSITE" id="PS50977"/>
    </source>
</evidence>
<dbReference type="PROSITE" id="PS50977">
    <property type="entry name" value="HTH_TETR_2"/>
    <property type="match status" value="1"/>
</dbReference>
<name>A0A0B0IFU8_9BACI</name>
<keyword evidence="1" id="KW-0678">Repressor</keyword>
<dbReference type="Proteomes" id="UP000030832">
    <property type="component" value="Unassembled WGS sequence"/>
</dbReference>
<sequence length="192" mass="21758">MEIDKKKTIIEAAAKSFAIFGYKATTIDQIAKIAKVGKGTIYLYFSTKEEILKGIIIDIAQKMRHAADESIIPGQSFITNFNAALSGIVEFRETHELTIKLSQEVNELGTPAVVDALQSLEYEICDFIEAKISIAIKRGEIRECDPKITAFLMFKMYINLVNDWKERYEPLSKEQVANLINLYFMEGLAKQH</sequence>
<dbReference type="STRING" id="333138.LQ50_18470"/>
<dbReference type="PROSITE" id="PS01081">
    <property type="entry name" value="HTH_TETR_1"/>
    <property type="match status" value="1"/>
</dbReference>
<feature type="domain" description="HTH tetR-type" evidence="4">
    <location>
        <begin position="3"/>
        <end position="63"/>
    </location>
</feature>
<dbReference type="SUPFAM" id="SSF46689">
    <property type="entry name" value="Homeodomain-like"/>
    <property type="match status" value="1"/>
</dbReference>